<name>A0A514D049_9VIRU</name>
<sequence>MFTDPITLVGDSASTRGYALVSISDGNTVRANPLAPVNAPETMQVKHQLSSRGGVPLDRHLARLDLTKINSLSVPVVASVYLTLEVPRDAAITLAMIKDMRTQLMNFINTAGNIEKLLNNEP</sequence>
<proteinExistence type="predicted"/>
<accession>A0A514D049</accession>
<dbReference type="EMBL" id="MN033085">
    <property type="protein sequence ID" value="QDH86994.1"/>
    <property type="molecule type" value="Genomic_RNA"/>
</dbReference>
<gene>
    <name evidence="1" type="ORF">H1Rhizo27539_000002</name>
</gene>
<protein>
    <submittedName>
        <fullName evidence="1">Uncharacterized protein</fullName>
    </submittedName>
</protein>
<organism evidence="1">
    <name type="scientific">Leviviridae sp</name>
    <dbReference type="NCBI Taxonomy" id="2027243"/>
    <lineage>
        <taxon>Viruses</taxon>
        <taxon>Riboviria</taxon>
        <taxon>Orthornavirae</taxon>
        <taxon>Lenarviricota</taxon>
        <taxon>Leviviricetes</taxon>
        <taxon>Norzivirales</taxon>
        <taxon>Fiersviridae</taxon>
    </lineage>
</organism>
<evidence type="ECO:0000313" key="1">
    <source>
        <dbReference type="EMBL" id="QDH86994.1"/>
    </source>
</evidence>
<reference evidence="1" key="1">
    <citation type="submission" date="2019-05" db="EMBL/GenBank/DDBJ databases">
        <title>Metatranscriptomic reconstruction reveals RNA viruses with the potential to shape carbon cycling in soil.</title>
        <authorList>
            <person name="Starr E.P."/>
            <person name="Nuccio E."/>
            <person name="Pett-Ridge J."/>
            <person name="Banfield J.F."/>
            <person name="Firestone M.K."/>
        </authorList>
    </citation>
    <scope>NUCLEOTIDE SEQUENCE</scope>
    <source>
        <strain evidence="1">H1_Rhizo_27_scaffold_539</strain>
    </source>
</reference>
<dbReference type="Gene3D" id="2.40.160.220">
    <property type="match status" value="1"/>
</dbReference>